<dbReference type="Pfam" id="PF02470">
    <property type="entry name" value="MlaD"/>
    <property type="match status" value="1"/>
</dbReference>
<feature type="compositionally biased region" description="Low complexity" evidence="1">
    <location>
        <begin position="413"/>
        <end position="423"/>
    </location>
</feature>
<dbReference type="PANTHER" id="PTHR33371:SF4">
    <property type="entry name" value="INTERMEMBRANE PHOSPHOLIPID TRANSPORT SYSTEM BINDING PROTEIN MLAD"/>
    <property type="match status" value="1"/>
</dbReference>
<dbReference type="EMBL" id="JAGPXE010000002">
    <property type="protein sequence ID" value="MBQ0923532.1"/>
    <property type="molecule type" value="Genomic_DNA"/>
</dbReference>
<keyword evidence="4" id="KW-1185">Reference proteome</keyword>
<evidence type="ECO:0000313" key="4">
    <source>
        <dbReference type="Proteomes" id="UP000674084"/>
    </source>
</evidence>
<dbReference type="InterPro" id="IPR052336">
    <property type="entry name" value="MlaD_Phospholipid_Transporter"/>
</dbReference>
<dbReference type="InterPro" id="IPR003399">
    <property type="entry name" value="Mce/MlaD"/>
</dbReference>
<dbReference type="RefSeq" id="WP_210968975.1">
    <property type="nucleotide sequence ID" value="NZ_JAGPXE010000002.1"/>
</dbReference>
<evidence type="ECO:0000259" key="2">
    <source>
        <dbReference type="Pfam" id="PF02470"/>
    </source>
</evidence>
<feature type="region of interest" description="Disordered" evidence="1">
    <location>
        <begin position="401"/>
        <end position="448"/>
    </location>
</feature>
<dbReference type="Proteomes" id="UP000674084">
    <property type="component" value="Unassembled WGS sequence"/>
</dbReference>
<feature type="compositionally biased region" description="Polar residues" evidence="1">
    <location>
        <begin position="425"/>
        <end position="438"/>
    </location>
</feature>
<protein>
    <submittedName>
        <fullName evidence="3">MCE family protein</fullName>
    </submittedName>
</protein>
<feature type="domain" description="Mce/MlaD" evidence="2">
    <location>
        <begin position="28"/>
        <end position="99"/>
    </location>
</feature>
<comment type="caution">
    <text evidence="3">The sequence shown here is derived from an EMBL/GenBank/DDBJ whole genome shotgun (WGS) entry which is preliminary data.</text>
</comment>
<reference evidence="3 4" key="1">
    <citation type="submission" date="2021-04" db="EMBL/GenBank/DDBJ databases">
        <title>Whole-genome sequencing of Saccharopolyspora endophytica KCTC 19397.</title>
        <authorList>
            <person name="Ay H."/>
            <person name="Saygin H."/>
            <person name="Sahin N."/>
        </authorList>
    </citation>
    <scope>NUCLEOTIDE SEQUENCE [LARGE SCALE GENOMIC DNA]</scope>
    <source>
        <strain evidence="3 4">KCTC 19397</strain>
    </source>
</reference>
<dbReference type="PANTHER" id="PTHR33371">
    <property type="entry name" value="INTERMEMBRANE PHOSPHOLIPID TRANSPORT SYSTEM BINDING PROTEIN MLAD-RELATED"/>
    <property type="match status" value="1"/>
</dbReference>
<accession>A0ABS5DB57</accession>
<sequence length="448" mass="46038">MGLALASVAAVVATGFTAAGMGDDEDVSLTVMFRDASPLIPGNLVRLGGVQVGEIESVELHNGQAAVRMRLDPSVLPLHRDATAKIRPVTLLGERFIELGRGSDSAPEMDEPLLIPAQRTSRAVDLDEVLNSLDDPTSAALAALVTTLGEGTGGQGANVDEALKALAPAMQNTRELGSVLEQQNAVLGQLVDRTSPVAQALAERNGGNLDQAVESGKQLLASVASQRQAMMDSLAQLPGTLQKANQVLSEVSGVAEAGTPVLRDVRPVTDDLTQITNELNAFADAADPAMGSLPPVLDKAKGLLDQAAPAIRDLKPGTDQLPGVSASAHRLVGDLTPEMTTVLDFVKYWAMSTNGRDGLGNYFRAFVVTTPQSLLQYPGVGVGPPGAPTPAPVPELPIPGVPGVPPPVPGLPSLPGLAGPPAANSDGSATGLDQSQETALVDQLLGGR</sequence>
<feature type="compositionally biased region" description="Pro residues" evidence="1">
    <location>
        <begin position="401"/>
        <end position="412"/>
    </location>
</feature>
<gene>
    <name evidence="3" type="ORF">KBO27_06230</name>
</gene>
<organism evidence="3 4">
    <name type="scientific">Saccharopolyspora endophytica</name>
    <dbReference type="NCBI Taxonomy" id="543886"/>
    <lineage>
        <taxon>Bacteria</taxon>
        <taxon>Bacillati</taxon>
        <taxon>Actinomycetota</taxon>
        <taxon>Actinomycetes</taxon>
        <taxon>Pseudonocardiales</taxon>
        <taxon>Pseudonocardiaceae</taxon>
        <taxon>Saccharopolyspora</taxon>
    </lineage>
</organism>
<proteinExistence type="predicted"/>
<name>A0ABS5DB57_9PSEU</name>
<evidence type="ECO:0000256" key="1">
    <source>
        <dbReference type="SAM" id="MobiDB-lite"/>
    </source>
</evidence>
<evidence type="ECO:0000313" key="3">
    <source>
        <dbReference type="EMBL" id="MBQ0923532.1"/>
    </source>
</evidence>